<dbReference type="Pfam" id="PF02415">
    <property type="entry name" value="Chlam_PMP"/>
    <property type="match status" value="3"/>
</dbReference>
<evidence type="ECO:0000256" key="3">
    <source>
        <dbReference type="ARBA" id="ARBA00004613"/>
    </source>
</evidence>
<keyword evidence="4" id="KW-0964">Secreted</keyword>
<comment type="subcellular location">
    <subcellularLocation>
        <location evidence="1">Cell envelope</location>
    </subcellularLocation>
    <subcellularLocation>
        <location evidence="2">Cell outer membrane</location>
    </subcellularLocation>
    <subcellularLocation>
        <location evidence="3">Secreted</location>
    </subcellularLocation>
</comment>
<dbReference type="SMART" id="SM00710">
    <property type="entry name" value="PbH1"/>
    <property type="match status" value="12"/>
</dbReference>
<dbReference type="InterPro" id="IPR006626">
    <property type="entry name" value="PbH1"/>
</dbReference>
<dbReference type="AlphaFoldDB" id="A0A250XCY6"/>
<gene>
    <name evidence="9" type="ORF">CEUSTIGMA_g8184.t1</name>
</gene>
<dbReference type="OrthoDB" id="2015716at2759"/>
<keyword evidence="5 8" id="KW-0732">Signal</keyword>
<comment type="caution">
    <text evidence="9">The sequence shown here is derived from an EMBL/GenBank/DDBJ whole genome shotgun (WGS) entry which is preliminary data.</text>
</comment>
<organism evidence="9 10">
    <name type="scientific">Chlamydomonas eustigma</name>
    <dbReference type="NCBI Taxonomy" id="1157962"/>
    <lineage>
        <taxon>Eukaryota</taxon>
        <taxon>Viridiplantae</taxon>
        <taxon>Chlorophyta</taxon>
        <taxon>core chlorophytes</taxon>
        <taxon>Chlorophyceae</taxon>
        <taxon>CS clade</taxon>
        <taxon>Chlamydomonadales</taxon>
        <taxon>Chlamydomonadaceae</taxon>
        <taxon>Chlamydomonas</taxon>
    </lineage>
</organism>
<dbReference type="STRING" id="1157962.A0A250XCY6"/>
<evidence type="ECO:0000256" key="1">
    <source>
        <dbReference type="ARBA" id="ARBA00004196"/>
    </source>
</evidence>
<dbReference type="EMBL" id="BEGY01000056">
    <property type="protein sequence ID" value="GAX80749.1"/>
    <property type="molecule type" value="Genomic_DNA"/>
</dbReference>
<dbReference type="SUPFAM" id="SSF51126">
    <property type="entry name" value="Pectin lyase-like"/>
    <property type="match status" value="3"/>
</dbReference>
<reference evidence="9 10" key="1">
    <citation type="submission" date="2017-08" db="EMBL/GenBank/DDBJ databases">
        <title>Acidophilic green algal genome provides insights into adaptation to an acidic environment.</title>
        <authorList>
            <person name="Hirooka S."/>
            <person name="Hirose Y."/>
            <person name="Kanesaki Y."/>
            <person name="Higuchi S."/>
            <person name="Fujiwara T."/>
            <person name="Onuma R."/>
            <person name="Era A."/>
            <person name="Ohbayashi R."/>
            <person name="Uzuka A."/>
            <person name="Nozaki H."/>
            <person name="Yoshikawa H."/>
            <person name="Miyagishima S.Y."/>
        </authorList>
    </citation>
    <scope>NUCLEOTIDE SEQUENCE [LARGE SCALE GENOMIC DNA]</scope>
    <source>
        <strain evidence="9 10">NIES-2499</strain>
    </source>
</reference>
<feature type="chain" id="PRO_5012670895" description="Right handed beta helix domain-containing protein" evidence="8">
    <location>
        <begin position="24"/>
        <end position="1105"/>
    </location>
</feature>
<evidence type="ECO:0000256" key="7">
    <source>
        <dbReference type="ARBA" id="ARBA00023237"/>
    </source>
</evidence>
<keyword evidence="6" id="KW-0472">Membrane</keyword>
<sequence length="1105" mass="112566">MTKGVSTIIKSIISLICFQGMTGVLGQGQADCFWTVSEFAVNGTAIYNSSIDCTGTGVAPSVAAASSSIVEHFVYYTYNGVAELLLNETDYPFEAFSTAKSMITVGFLPNSSGTSLTLKATVSDLTLPYPLNYALIVNSVENFTLKHSTFVNISFSPELFFSAQKGAFFWEDAATQVDPPSISIEDAVFSDIQTSNAVGAVSFPATITSGLGFESSSINILKHPCYCIFSSNSGGMIGSPSVSTQGGALSLGPSCSYHITNCTFKDNKSGGSGGAISLTMNAQAGVFAEMTITDSAFVNNTSGAACGLSGTTCASQVCGGALQISNSSSLVVRSSVFSDNVNAGGGWGGAVCLGRILQGSDQPLGPGEAQACGSSCPNNATFIGTSFHNNAATATASYGGAIMDLASDGLVFDACTFTNNTAGSGAAIYSLWSNSLVIRGGSVFQHNDPNYQYGAVVVSDMITGLNIQGATFSDNACGNSVPAAPAGGGAVYIERQLQQNPNRPNFTVNISDALFEGNSCFNGGAVFIGFASHTVGPNVTFNKNAATTASGIGGALAIQSLTSGLQAPLYSAMTNITFFGNSAPFAGGGLWIEGIWDPHLSSMTFRNNSVSSLTTITIGENAGGGMYVGYLQPINLKLKGLSFMENSAYTGAGLEVFQTNVTLESCSFIGNRAAYAAGGFRSYQLSTFTSLVQVTVVNSNFSENWSGGYGGGLQITKAGIVLYNSTFSDNTASTGGGAVDFEISARNNNDFILYEQPLQNPYTWTNQSVYIMASSFHGNAAGVQGGAIYMDYSSVVISGCSFSSNTAKYLGGAVQASSCINGSVNVYSSSFSGNSASGGTGGALYFSSCNATFNNTNMTGNLGGAAVSGLGGCISTVGVNITVSRGAWTNNKAFSGGGVAACTGGGSVILQAINLLQNNAAFSGHGGVLYMDNAPLALLTNLDVSGCTASSLNNNAAGYGGVVYSSNSRQMTVSNCSFGSNNASGSGGAVYASGTQYLYILLSNITKNGAGSSGGAVFMSSGQLLSIKGVDGSLNSANQSGGVVSVSNTQNVFLEDINTSSSTATQSGGAVSATFVTNLTIDQLTSNNCYTAGSGGAVSNKNNHV</sequence>
<dbReference type="PANTHER" id="PTHR11319">
    <property type="entry name" value="G PROTEIN-COUPLED RECEPTOR-RELATED"/>
    <property type="match status" value="1"/>
</dbReference>
<name>A0A250XCY6_9CHLO</name>
<evidence type="ECO:0000313" key="10">
    <source>
        <dbReference type="Proteomes" id="UP000232323"/>
    </source>
</evidence>
<proteinExistence type="predicted"/>
<feature type="signal peptide" evidence="8">
    <location>
        <begin position="1"/>
        <end position="23"/>
    </location>
</feature>
<dbReference type="Proteomes" id="UP000232323">
    <property type="component" value="Unassembled WGS sequence"/>
</dbReference>
<evidence type="ECO:0000256" key="8">
    <source>
        <dbReference type="SAM" id="SignalP"/>
    </source>
</evidence>
<evidence type="ECO:0008006" key="11">
    <source>
        <dbReference type="Google" id="ProtNLM"/>
    </source>
</evidence>
<dbReference type="PANTHER" id="PTHR11319:SF35">
    <property type="entry name" value="OUTER MEMBRANE PROTEIN PMPC-RELATED"/>
    <property type="match status" value="1"/>
</dbReference>
<evidence type="ECO:0000256" key="2">
    <source>
        <dbReference type="ARBA" id="ARBA00004442"/>
    </source>
</evidence>
<keyword evidence="7" id="KW-0998">Cell outer membrane</keyword>
<dbReference type="GO" id="GO:0005576">
    <property type="term" value="C:extracellular region"/>
    <property type="evidence" value="ECO:0007669"/>
    <property type="project" value="UniProtKB-SubCell"/>
</dbReference>
<evidence type="ECO:0000256" key="6">
    <source>
        <dbReference type="ARBA" id="ARBA00023136"/>
    </source>
</evidence>
<evidence type="ECO:0000256" key="4">
    <source>
        <dbReference type="ARBA" id="ARBA00022525"/>
    </source>
</evidence>
<keyword evidence="10" id="KW-1185">Reference proteome</keyword>
<accession>A0A250XCY6</accession>
<protein>
    <recommendedName>
        <fullName evidence="11">Right handed beta helix domain-containing protein</fullName>
    </recommendedName>
</protein>
<dbReference type="InterPro" id="IPR003368">
    <property type="entry name" value="POMP_repeat"/>
</dbReference>
<dbReference type="InterPro" id="IPR011050">
    <property type="entry name" value="Pectin_lyase_fold/virulence"/>
</dbReference>
<evidence type="ECO:0000313" key="9">
    <source>
        <dbReference type="EMBL" id="GAX80749.1"/>
    </source>
</evidence>
<evidence type="ECO:0000256" key="5">
    <source>
        <dbReference type="ARBA" id="ARBA00022729"/>
    </source>
</evidence>